<protein>
    <recommendedName>
        <fullName evidence="5">Protein SCO1 homolog 2, mitochondrial</fullName>
    </recommendedName>
</protein>
<dbReference type="PANTHER" id="PTHR12151">
    <property type="entry name" value="ELECTRON TRANSPORT PROTIN SCO1/SENC FAMILY MEMBER"/>
    <property type="match status" value="1"/>
</dbReference>
<reference evidence="3" key="1">
    <citation type="submission" date="2022-07" db="EMBL/GenBank/DDBJ databases">
        <authorList>
            <person name="Macas J."/>
            <person name="Novak P."/>
            <person name="Neumann P."/>
        </authorList>
    </citation>
    <scope>NUCLEOTIDE SEQUENCE</scope>
</reference>
<evidence type="ECO:0000313" key="3">
    <source>
        <dbReference type="EMBL" id="CAH9102886.1"/>
    </source>
</evidence>
<comment type="similarity">
    <text evidence="1">Belongs to the SCO1/2 family.</text>
</comment>
<organism evidence="3 4">
    <name type="scientific">Cuscuta epithymum</name>
    <dbReference type="NCBI Taxonomy" id="186058"/>
    <lineage>
        <taxon>Eukaryota</taxon>
        <taxon>Viridiplantae</taxon>
        <taxon>Streptophyta</taxon>
        <taxon>Embryophyta</taxon>
        <taxon>Tracheophyta</taxon>
        <taxon>Spermatophyta</taxon>
        <taxon>Magnoliopsida</taxon>
        <taxon>eudicotyledons</taxon>
        <taxon>Gunneridae</taxon>
        <taxon>Pentapetalae</taxon>
        <taxon>asterids</taxon>
        <taxon>lamiids</taxon>
        <taxon>Solanales</taxon>
        <taxon>Convolvulaceae</taxon>
        <taxon>Cuscuteae</taxon>
        <taxon>Cuscuta</taxon>
        <taxon>Cuscuta subgen. Cuscuta</taxon>
    </lineage>
</organism>
<sequence length="264" mass="29803">MQTWRTLISSLKIRSAAPPSILKRRFHSTSYRSDRQRDASLLSAQHPSSASSSWRFYILPGALFGGVGGLILFLHNNDERRAIPKGQGVKFERSSNQGPIIGGPFSLLNTEGKLVTEQNFLGNWVLLYFGYTSSPEIGPAVVRKMATTVDLLVRSKPDLKVLPVFVTIDPQRDTPSQLRFYLEEFDPRIVGLTGPASAIRQITQEYRVFIKRVDEEEDDYLIETSDNLYLLNPKMEVVRCFGGEYYNAELLADEIDRVVRKSGV</sequence>
<proteinExistence type="inferred from homology"/>
<evidence type="ECO:0000256" key="2">
    <source>
        <dbReference type="SAM" id="Phobius"/>
    </source>
</evidence>
<dbReference type="InterPro" id="IPR036249">
    <property type="entry name" value="Thioredoxin-like_sf"/>
</dbReference>
<accession>A0AAV0DJJ3</accession>
<dbReference type="AlphaFoldDB" id="A0AAV0DJJ3"/>
<feature type="transmembrane region" description="Helical" evidence="2">
    <location>
        <begin position="56"/>
        <end position="75"/>
    </location>
</feature>
<dbReference type="CDD" id="cd02968">
    <property type="entry name" value="SCO"/>
    <property type="match status" value="1"/>
</dbReference>
<gene>
    <name evidence="3" type="ORF">CEPIT_LOCUS16153</name>
</gene>
<dbReference type="Proteomes" id="UP001152523">
    <property type="component" value="Unassembled WGS sequence"/>
</dbReference>
<keyword evidence="4" id="KW-1185">Reference proteome</keyword>
<dbReference type="SUPFAM" id="SSF52833">
    <property type="entry name" value="Thioredoxin-like"/>
    <property type="match status" value="1"/>
</dbReference>
<name>A0AAV0DJJ3_9ASTE</name>
<keyword evidence="2" id="KW-0812">Transmembrane</keyword>
<keyword evidence="2" id="KW-1133">Transmembrane helix</keyword>
<evidence type="ECO:0000256" key="1">
    <source>
        <dbReference type="ARBA" id="ARBA00010996"/>
    </source>
</evidence>
<dbReference type="PANTHER" id="PTHR12151:SF1">
    <property type="entry name" value="PROTEIN SCO1 HOMOLOG 2, MITOCHONDRIAL"/>
    <property type="match status" value="1"/>
</dbReference>
<dbReference type="GO" id="GO:0005739">
    <property type="term" value="C:mitochondrion"/>
    <property type="evidence" value="ECO:0007669"/>
    <property type="project" value="GOC"/>
</dbReference>
<dbReference type="Pfam" id="PF02630">
    <property type="entry name" value="SCO1-SenC"/>
    <property type="match status" value="1"/>
</dbReference>
<evidence type="ECO:0000313" key="4">
    <source>
        <dbReference type="Proteomes" id="UP001152523"/>
    </source>
</evidence>
<comment type="caution">
    <text evidence="3">The sequence shown here is derived from an EMBL/GenBank/DDBJ whole genome shotgun (WGS) entry which is preliminary data.</text>
</comment>
<dbReference type="InterPro" id="IPR003782">
    <property type="entry name" value="SCO1/SenC"/>
</dbReference>
<dbReference type="GO" id="GO:0033617">
    <property type="term" value="P:mitochondrial respiratory chain complex IV assembly"/>
    <property type="evidence" value="ECO:0007669"/>
    <property type="project" value="TreeGrafter"/>
</dbReference>
<dbReference type="EMBL" id="CAMAPF010000118">
    <property type="protein sequence ID" value="CAH9102886.1"/>
    <property type="molecule type" value="Genomic_DNA"/>
</dbReference>
<dbReference type="FunFam" id="3.40.30.10:FF:000013">
    <property type="entry name" value="Blast:Protein SCO1 homolog, mitochondrial"/>
    <property type="match status" value="1"/>
</dbReference>
<evidence type="ECO:0008006" key="5">
    <source>
        <dbReference type="Google" id="ProtNLM"/>
    </source>
</evidence>
<keyword evidence="2" id="KW-0472">Membrane</keyword>
<dbReference type="Gene3D" id="3.40.30.10">
    <property type="entry name" value="Glutaredoxin"/>
    <property type="match status" value="1"/>
</dbReference>